<feature type="region of interest" description="Disordered" evidence="22">
    <location>
        <begin position="455"/>
        <end position="474"/>
    </location>
</feature>
<dbReference type="GO" id="GO:0005813">
    <property type="term" value="C:centrosome"/>
    <property type="evidence" value="ECO:0007669"/>
    <property type="project" value="UniProtKB-SubCell"/>
</dbReference>
<dbReference type="GO" id="GO:0030030">
    <property type="term" value="P:cell projection organization"/>
    <property type="evidence" value="ECO:0007669"/>
    <property type="project" value="UniProtKB-KW"/>
</dbReference>
<dbReference type="InterPro" id="IPR009091">
    <property type="entry name" value="RCC1/BLIP-II"/>
</dbReference>
<evidence type="ECO:0000256" key="14">
    <source>
        <dbReference type="ARBA" id="ARBA00023069"/>
    </source>
</evidence>
<feature type="compositionally biased region" description="Acidic residues" evidence="22">
    <location>
        <begin position="760"/>
        <end position="771"/>
    </location>
</feature>
<evidence type="ECO:0000256" key="10">
    <source>
        <dbReference type="ARBA" id="ARBA00022737"/>
    </source>
</evidence>
<feature type="compositionally biased region" description="Acidic residues" evidence="22">
    <location>
        <begin position="906"/>
        <end position="918"/>
    </location>
</feature>
<feature type="domain" description="RCC1-like" evidence="23">
    <location>
        <begin position="82"/>
        <end position="408"/>
    </location>
</feature>
<evidence type="ECO:0000259" key="23">
    <source>
        <dbReference type="Pfam" id="PF25390"/>
    </source>
</evidence>
<keyword evidence="11" id="KW-0970">Cilium biogenesis/degradation</keyword>
<evidence type="ECO:0000256" key="17">
    <source>
        <dbReference type="ARBA" id="ARBA00023288"/>
    </source>
</evidence>
<dbReference type="AlphaFoldDB" id="A0A8B9YIU2"/>
<evidence type="ECO:0000256" key="18">
    <source>
        <dbReference type="ARBA" id="ARBA00023289"/>
    </source>
</evidence>
<evidence type="ECO:0000256" key="16">
    <source>
        <dbReference type="ARBA" id="ARBA00023273"/>
    </source>
</evidence>
<evidence type="ECO:0000256" key="11">
    <source>
        <dbReference type="ARBA" id="ARBA00022794"/>
    </source>
</evidence>
<feature type="region of interest" description="Disordered" evidence="22">
    <location>
        <begin position="981"/>
        <end position="1118"/>
    </location>
</feature>
<evidence type="ECO:0000256" key="21">
    <source>
        <dbReference type="PROSITE-ProRule" id="PRU00235"/>
    </source>
</evidence>
<name>A0A8B9YIU2_BOSMU</name>
<feature type="compositionally biased region" description="Basic and acidic residues" evidence="22">
    <location>
        <begin position="879"/>
        <end position="898"/>
    </location>
</feature>
<keyword evidence="8" id="KW-0716">Sensory transduction</keyword>
<keyword evidence="16" id="KW-0966">Cell projection</keyword>
<feature type="repeat" description="RCC1" evidence="21">
    <location>
        <begin position="151"/>
        <end position="203"/>
    </location>
</feature>
<dbReference type="InterPro" id="IPR000408">
    <property type="entry name" value="Reg_chr_condens"/>
</dbReference>
<sequence>MPREWLWGSKGLSAPASELRHCLRPSRVDAADFLAEEQAFHSAITMGEPDKMVPDSGAVFTFGKTKFAENMPSKFWFKRDIPISLSCGDEHTAITTGNNKLFMFGSNNWGQLGLGSKSTVNKPTCVKALKPEKVKFVACGRNHTLILTGGGQVYATGGNNEGQLGLGDTDERSAFHLISFFTSQHKIKQLSAGSNTSAALTEDGELFMWGDNSEGQIGLQNITNICVPHQVTIGKPISWISCGYYHSAFVTTEGELYTFGEPESGKLGLPPKLLVNHKVPQLVPGISEKVIQVACGGGHTVVLTEKAVYTFGLGQFGQLGLGTFTFETSEPKVIESVKDKKISHVCCGENHTALITESGLLYTFGDGRHGKLGLGMENFTNQFVPTLCSSFLKYIVHLVACGGCHMLVFATPRLGMAEDIESDEINYSCLPSAIYVPISDPPLENLLQRSLSARVRRREREKSPDSLRMTGILPPVEGTSPQPICFSPHLIPFSMSASNLLERTICKDENSMPPMEPDYFQHKVTKEKDTDSLSAEDSESLGETADVLNMTHMLHLNSNEKLKLSPIQKQKKQEIIEKPKQHTTYTESHDSNEYENEEISPKVTEGRVYKQLLAQGMYAMPVAISMETFSDEDVGDDSDQQSPQTSTSAEGLQKGTFRHENKHDVYPLNTEEIEKESDEGQSQKDSEANEIVSEMESDLVKMTDLKDIRKTEENRKNTDTFFDDLPNRYMNIEDEEDKDFVKESKGDKQDMIFDSEQASIEEENSYLEGESESQQSIADGFQQSESIEFNSVEKDDDEVETNQNLWYSRTFIRQRHEEAKHRLSRIMAKYEFKCDRLSRIPEEQEEDSEGSGVEEQEIEANEEEWRKEKEETELLSDDLTDRAEVSEGKGKLGDKQDMIFDSEQASIEEENSYLEGESESQQSIADGFQQSESIEFNSVEKDDDEVETNQNLWYSRTFIRQRHEEAKHRLSRIMAKYEFKCDRLSRIPEEQEEDSEGSGVEEQEIEANEEECGEKEKEETELLSDDLTDRAEDHELFENKLAEETDKYTEGKKEDTGDDKSVPKDDHSDTDNSVKKDEKVNREERAIHEYNENPKGNMCDRAKSSSSEILEDNESTPTKDIKKSKIFLFKRMSLMSQKIVQINNEPLPEIKPIGDQIAFKRNKKDANQNHMGQNHQDTSPPNMERRLHLH</sequence>
<organism evidence="24 25">
    <name type="scientific">Bos mutus grunniens</name>
    <name type="common">Wild yak</name>
    <name type="synonym">Bos grunniens</name>
    <dbReference type="NCBI Taxonomy" id="30521"/>
    <lineage>
        <taxon>Eukaryota</taxon>
        <taxon>Metazoa</taxon>
        <taxon>Chordata</taxon>
        <taxon>Craniata</taxon>
        <taxon>Vertebrata</taxon>
        <taxon>Euteleostomi</taxon>
        <taxon>Mammalia</taxon>
        <taxon>Eutheria</taxon>
        <taxon>Laurasiatheria</taxon>
        <taxon>Artiodactyla</taxon>
        <taxon>Ruminantia</taxon>
        <taxon>Pecora</taxon>
        <taxon>Bovidae</taxon>
        <taxon>Bovinae</taxon>
        <taxon>Bos</taxon>
    </lineage>
</organism>
<keyword evidence="13" id="KW-0333">Golgi apparatus</keyword>
<dbReference type="SUPFAM" id="SSF50985">
    <property type="entry name" value="RCC1/BLIP-II"/>
    <property type="match status" value="1"/>
</dbReference>
<feature type="compositionally biased region" description="Basic and acidic residues" evidence="22">
    <location>
        <begin position="863"/>
        <end position="872"/>
    </location>
</feature>
<feature type="compositionally biased region" description="Acidic residues" evidence="22">
    <location>
        <begin position="990"/>
        <end position="1013"/>
    </location>
</feature>
<keyword evidence="9" id="KW-0344">Guanine-nucleotide releasing factor</keyword>
<dbReference type="GeneTree" id="ENSGT01030000238181"/>
<evidence type="ECO:0000256" key="7">
    <source>
        <dbReference type="ARBA" id="ARBA00022553"/>
    </source>
</evidence>
<keyword evidence="18" id="KW-0636">Prenylation</keyword>
<dbReference type="Pfam" id="PF25390">
    <property type="entry name" value="WD40_RLD"/>
    <property type="match status" value="1"/>
</dbReference>
<feature type="region of interest" description="Disordered" evidence="22">
    <location>
        <begin position="575"/>
        <end position="600"/>
    </location>
</feature>
<evidence type="ECO:0000256" key="5">
    <source>
        <dbReference type="ARBA" id="ARBA00022481"/>
    </source>
</evidence>
<feature type="region of interest" description="Disordered" evidence="22">
    <location>
        <begin position="760"/>
        <end position="807"/>
    </location>
</feature>
<evidence type="ECO:0000256" key="15">
    <source>
        <dbReference type="ARBA" id="ARBA00023212"/>
    </source>
</evidence>
<evidence type="ECO:0000256" key="1">
    <source>
        <dbReference type="ARBA" id="ARBA00004120"/>
    </source>
</evidence>
<dbReference type="FunFam" id="2.130.10.30:FF:000013">
    <property type="entry name" value="Retinitis pigmentosa GTPase regulator isoform 1"/>
    <property type="match status" value="1"/>
</dbReference>
<evidence type="ECO:0000256" key="12">
    <source>
        <dbReference type="ARBA" id="ARBA00022846"/>
    </source>
</evidence>
<keyword evidence="14" id="KW-0969">Cilium</keyword>
<dbReference type="Gene3D" id="2.130.10.30">
    <property type="entry name" value="Regulator of chromosome condensation 1/beta-lactamase-inhibitor protein II"/>
    <property type="match status" value="1"/>
</dbReference>
<dbReference type="Proteomes" id="UP000694520">
    <property type="component" value="Chromosome X"/>
</dbReference>
<keyword evidence="19" id="KW-0844">Vision</keyword>
<keyword evidence="15" id="KW-0206">Cytoskeleton</keyword>
<feature type="compositionally biased region" description="Basic and acidic residues" evidence="22">
    <location>
        <begin position="1027"/>
        <end position="1103"/>
    </location>
</feature>
<reference evidence="24" key="2">
    <citation type="submission" date="2025-05" db="UniProtKB">
        <authorList>
            <consortium name="Ensembl"/>
        </authorList>
    </citation>
    <scope>IDENTIFICATION</scope>
</reference>
<feature type="compositionally biased region" description="Polar residues" evidence="22">
    <location>
        <begin position="774"/>
        <end position="789"/>
    </location>
</feature>
<keyword evidence="7" id="KW-0597">Phosphoprotein</keyword>
<keyword evidence="25" id="KW-1185">Reference proteome</keyword>
<reference evidence="24" key="1">
    <citation type="submission" date="2019-05" db="EMBL/GenBank/DDBJ databases">
        <authorList>
            <person name="Zhang S."/>
            <person name="Liu J."/>
        </authorList>
    </citation>
    <scope>NUCLEOTIDE SEQUENCE [LARGE SCALE GENOMIC DNA]</scope>
</reference>
<feature type="compositionally biased region" description="Polar residues" evidence="22">
    <location>
        <begin position="921"/>
        <end position="936"/>
    </location>
</feature>
<evidence type="ECO:0000256" key="13">
    <source>
        <dbReference type="ARBA" id="ARBA00023034"/>
    </source>
</evidence>
<evidence type="ECO:0000256" key="2">
    <source>
        <dbReference type="ARBA" id="ARBA00004300"/>
    </source>
</evidence>
<dbReference type="Ensembl" id="ENSBGRT00000039757.1">
    <property type="protein sequence ID" value="ENSBGRP00000034383.1"/>
    <property type="gene ID" value="ENSBGRG00000021428.1"/>
</dbReference>
<feature type="repeat" description="RCC1" evidence="21">
    <location>
        <begin position="254"/>
        <end position="306"/>
    </location>
</feature>
<dbReference type="PRINTS" id="PR00633">
    <property type="entry name" value="RCCNDNSATION"/>
</dbReference>
<dbReference type="Ensembl" id="ENSBGRT00000039618.1">
    <property type="protein sequence ID" value="ENSBGRP00000034274.1"/>
    <property type="gene ID" value="ENSBGRG00000021428.1"/>
</dbReference>
<dbReference type="PROSITE" id="PS00626">
    <property type="entry name" value="RCC1_2"/>
    <property type="match status" value="3"/>
</dbReference>
<keyword evidence="5" id="KW-0488">Methylation</keyword>
<feature type="repeat" description="RCC1" evidence="21">
    <location>
        <begin position="359"/>
        <end position="412"/>
    </location>
</feature>
<dbReference type="PANTHER" id="PTHR22872">
    <property type="entry name" value="BTK-BINDING PROTEIN-RELATED"/>
    <property type="match status" value="1"/>
</dbReference>
<evidence type="ECO:0000256" key="4">
    <source>
        <dbReference type="ARBA" id="ARBA00004611"/>
    </source>
</evidence>
<keyword evidence="6" id="KW-0963">Cytoplasm</keyword>
<dbReference type="GO" id="GO:0005085">
    <property type="term" value="F:guanyl-nucleotide exchange factor activity"/>
    <property type="evidence" value="ECO:0007669"/>
    <property type="project" value="UniProtKB-KW"/>
</dbReference>
<evidence type="ECO:0000313" key="24">
    <source>
        <dbReference type="Ensembl" id="ENSBGRP00000034274.1"/>
    </source>
</evidence>
<comment type="subcellular location">
    <subcellularLocation>
        <location evidence="1">Cytoplasm</location>
        <location evidence="1">Cytoskeleton</location>
        <location evidence="1">Cilium basal body</location>
    </subcellularLocation>
    <subcellularLocation>
        <location evidence="4">Cytoplasm</location>
        <location evidence="4">Cytoskeleton</location>
        <location evidence="4">Flagellum axoneme</location>
    </subcellularLocation>
    <subcellularLocation>
        <location evidence="2">Cytoplasm</location>
        <location evidence="2">Cytoskeleton</location>
        <location evidence="2">Microtubule organizing center</location>
        <location evidence="2">Centrosome</location>
    </subcellularLocation>
    <subcellularLocation>
        <location evidence="3">Golgi apparatus</location>
    </subcellularLocation>
</comment>
<evidence type="ECO:0000256" key="9">
    <source>
        <dbReference type="ARBA" id="ARBA00022658"/>
    </source>
</evidence>
<evidence type="ECO:0000313" key="25">
    <source>
        <dbReference type="Proteomes" id="UP000694520"/>
    </source>
</evidence>
<evidence type="ECO:0000256" key="3">
    <source>
        <dbReference type="ARBA" id="ARBA00004555"/>
    </source>
</evidence>
<keyword evidence="17" id="KW-0449">Lipoprotein</keyword>
<dbReference type="InterPro" id="IPR051625">
    <property type="entry name" value="Signaling_Regulatory_Domain"/>
</dbReference>
<evidence type="ECO:0000256" key="22">
    <source>
        <dbReference type="SAM" id="MobiDB-lite"/>
    </source>
</evidence>
<proteinExistence type="predicted"/>
<feature type="compositionally biased region" description="Acidic residues" evidence="22">
    <location>
        <begin position="843"/>
        <end position="862"/>
    </location>
</feature>
<protein>
    <recommendedName>
        <fullName evidence="20">X-linked retinitis pigmentosa GTPase regulator</fullName>
    </recommendedName>
</protein>
<feature type="compositionally biased region" description="Polar residues" evidence="22">
    <location>
        <begin position="1168"/>
        <end position="1181"/>
    </location>
</feature>
<dbReference type="GO" id="GO:0005794">
    <property type="term" value="C:Golgi apparatus"/>
    <property type="evidence" value="ECO:0007669"/>
    <property type="project" value="UniProtKB-SubCell"/>
</dbReference>
<dbReference type="GO" id="GO:0005929">
    <property type="term" value="C:cilium"/>
    <property type="evidence" value="ECO:0007669"/>
    <property type="project" value="UniProtKB-ARBA"/>
</dbReference>
<evidence type="ECO:0000256" key="6">
    <source>
        <dbReference type="ARBA" id="ARBA00022490"/>
    </source>
</evidence>
<accession>A0A8B9YIU2</accession>
<dbReference type="InterPro" id="IPR058923">
    <property type="entry name" value="RCC1-like_dom"/>
</dbReference>
<feature type="region of interest" description="Disordered" evidence="22">
    <location>
        <begin position="836"/>
        <end position="952"/>
    </location>
</feature>
<keyword evidence="12" id="KW-0282">Flagellum</keyword>
<keyword evidence="10" id="KW-0677">Repeat</keyword>
<evidence type="ECO:0000256" key="8">
    <source>
        <dbReference type="ARBA" id="ARBA00022606"/>
    </source>
</evidence>
<dbReference type="GO" id="GO:0007601">
    <property type="term" value="P:visual perception"/>
    <property type="evidence" value="ECO:0007669"/>
    <property type="project" value="UniProtKB-KW"/>
</dbReference>
<feature type="repeat" description="RCC1" evidence="21">
    <location>
        <begin position="306"/>
        <end position="358"/>
    </location>
</feature>
<feature type="repeat" description="RCC1" evidence="21">
    <location>
        <begin position="204"/>
        <end position="253"/>
    </location>
</feature>
<dbReference type="PROSITE" id="PS50012">
    <property type="entry name" value="RCC1_3"/>
    <property type="match status" value="6"/>
</dbReference>
<feature type="repeat" description="RCC1" evidence="21">
    <location>
        <begin position="99"/>
        <end position="150"/>
    </location>
</feature>
<feature type="region of interest" description="Disordered" evidence="22">
    <location>
        <begin position="1159"/>
        <end position="1190"/>
    </location>
</feature>
<dbReference type="PANTHER" id="PTHR22872:SF9">
    <property type="entry name" value="X-LINKED RETINITIS PIGMENTOSA GTPASE REGULATOR"/>
    <property type="match status" value="1"/>
</dbReference>
<evidence type="ECO:0000256" key="19">
    <source>
        <dbReference type="ARBA" id="ARBA00023305"/>
    </source>
</evidence>
<evidence type="ECO:0000256" key="20">
    <source>
        <dbReference type="ARBA" id="ARBA00073293"/>
    </source>
</evidence>
<feature type="region of interest" description="Disordered" evidence="22">
    <location>
        <begin position="631"/>
        <end position="667"/>
    </location>
</feature>